<evidence type="ECO:0000256" key="10">
    <source>
        <dbReference type="SAM" id="SignalP"/>
    </source>
</evidence>
<dbReference type="EC" id="7.1.1.2" evidence="9"/>
<evidence type="ECO:0000256" key="3">
    <source>
        <dbReference type="ARBA" id="ARBA00021007"/>
    </source>
</evidence>
<comment type="catalytic activity">
    <reaction evidence="8 9">
        <text>a ubiquinone + NADH + 5 H(+)(in) = a ubiquinol + NAD(+) + 4 H(+)(out)</text>
        <dbReference type="Rhea" id="RHEA:29091"/>
        <dbReference type="Rhea" id="RHEA-COMP:9565"/>
        <dbReference type="Rhea" id="RHEA-COMP:9566"/>
        <dbReference type="ChEBI" id="CHEBI:15378"/>
        <dbReference type="ChEBI" id="CHEBI:16389"/>
        <dbReference type="ChEBI" id="CHEBI:17976"/>
        <dbReference type="ChEBI" id="CHEBI:57540"/>
        <dbReference type="ChEBI" id="CHEBI:57945"/>
        <dbReference type="EC" id="7.1.1.2"/>
    </reaction>
</comment>
<keyword evidence="6 9" id="KW-1133">Transmembrane helix</keyword>
<dbReference type="GO" id="GO:0031966">
    <property type="term" value="C:mitochondrial membrane"/>
    <property type="evidence" value="ECO:0007669"/>
    <property type="project" value="UniProtKB-SubCell"/>
</dbReference>
<dbReference type="GO" id="GO:0030964">
    <property type="term" value="C:NADH dehydrogenase complex"/>
    <property type="evidence" value="ECO:0007669"/>
    <property type="project" value="TreeGrafter"/>
</dbReference>
<keyword evidence="9" id="KW-1278">Translocase</keyword>
<comment type="subcellular location">
    <subcellularLocation>
        <location evidence="1">Membrane</location>
    </subcellularLocation>
    <subcellularLocation>
        <location evidence="9">Mitochondrion membrane</location>
        <topology evidence="9">Multi-pass membrane protein</topology>
    </subcellularLocation>
</comment>
<keyword evidence="7 9" id="KW-0472">Membrane</keyword>
<evidence type="ECO:0000256" key="7">
    <source>
        <dbReference type="ARBA" id="ARBA00023136"/>
    </source>
</evidence>
<keyword evidence="9" id="KW-0520">NAD</keyword>
<keyword evidence="9" id="KW-0679">Respiratory chain</keyword>
<feature type="chain" id="PRO_5023807069" description="NADH-ubiquinone oxidoreductase chain 3" evidence="10">
    <location>
        <begin position="24"/>
        <end position="113"/>
    </location>
</feature>
<evidence type="ECO:0000256" key="5">
    <source>
        <dbReference type="ARBA" id="ARBA00022692"/>
    </source>
</evidence>
<evidence type="ECO:0000256" key="4">
    <source>
        <dbReference type="ARBA" id="ARBA00022448"/>
    </source>
</evidence>
<dbReference type="Pfam" id="PF00507">
    <property type="entry name" value="Oxidored_q4"/>
    <property type="match status" value="1"/>
</dbReference>
<evidence type="ECO:0000256" key="2">
    <source>
        <dbReference type="ARBA" id="ARBA00008472"/>
    </source>
</evidence>
<dbReference type="AlphaFoldDB" id="A0A5J6VBU5"/>
<keyword evidence="5 9" id="KW-0812">Transmembrane</keyword>
<dbReference type="GO" id="GO:0008137">
    <property type="term" value="F:NADH dehydrogenase (ubiquinone) activity"/>
    <property type="evidence" value="ECO:0007669"/>
    <property type="project" value="UniProtKB-UniRule"/>
</dbReference>
<protein>
    <recommendedName>
        <fullName evidence="3 9">NADH-ubiquinone oxidoreductase chain 3</fullName>
        <ecNumber evidence="9">7.1.1.2</ecNumber>
    </recommendedName>
</protein>
<sequence length="113" mass="13233">MKISYMWAMSLLLTGIFLLLVQATQKKSEKSKEAWSQFECGFNSMNPPHMPFSFQFFMVSILFLIFDIEIALVLSFPMEPQTTKNVTMILMFLITLTIGLTYEWQKSKIKWSE</sequence>
<feature type="transmembrane region" description="Helical" evidence="9">
    <location>
        <begin position="52"/>
        <end position="74"/>
    </location>
</feature>
<dbReference type="Gene3D" id="1.20.58.1610">
    <property type="entry name" value="NADH:ubiquinone/plastoquinone oxidoreductase, chain 3"/>
    <property type="match status" value="1"/>
</dbReference>
<dbReference type="PANTHER" id="PTHR11058:SF9">
    <property type="entry name" value="NADH-UBIQUINONE OXIDOREDUCTASE CHAIN 3"/>
    <property type="match status" value="1"/>
</dbReference>
<evidence type="ECO:0000256" key="1">
    <source>
        <dbReference type="ARBA" id="ARBA00004370"/>
    </source>
</evidence>
<evidence type="ECO:0000256" key="6">
    <source>
        <dbReference type="ARBA" id="ARBA00022989"/>
    </source>
</evidence>
<gene>
    <name evidence="11" type="primary">nad3</name>
</gene>
<keyword evidence="9" id="KW-0249">Electron transport</keyword>
<dbReference type="InterPro" id="IPR000440">
    <property type="entry name" value="NADH_UbQ/plastoQ_OxRdtase_su3"/>
</dbReference>
<comment type="function">
    <text evidence="9">Core subunit of the mitochondrial membrane respiratory chain NADH dehydrogenase (Complex I) which catalyzes electron transfer from NADH through the respiratory chain, using ubiquinone as an electron acceptor. Essential for the catalytic activity of complex I.</text>
</comment>
<dbReference type="EMBL" id="MH921998">
    <property type="protein sequence ID" value="QFG71646.1"/>
    <property type="molecule type" value="Genomic_DNA"/>
</dbReference>
<dbReference type="InterPro" id="IPR038430">
    <property type="entry name" value="NDAH_ubi_oxred_su3_sf"/>
</dbReference>
<feature type="signal peptide" evidence="10">
    <location>
        <begin position="1"/>
        <end position="23"/>
    </location>
</feature>
<geneLocation type="mitochondrion" evidence="11"/>
<keyword evidence="10" id="KW-0732">Signal</keyword>
<dbReference type="PANTHER" id="PTHR11058">
    <property type="entry name" value="NADH-UBIQUINONE OXIDOREDUCTASE CHAIN 3"/>
    <property type="match status" value="1"/>
</dbReference>
<proteinExistence type="inferred from homology"/>
<reference evidence="11" key="1">
    <citation type="submission" date="2018-09" db="EMBL/GenBank/DDBJ databases">
        <title>Uncovering the phylogeny of Oribatida (Acari, Sarcoptiformes): new evidence from the organization of mitochondrial genomes.</title>
        <authorList>
            <person name="Xue X.-F."/>
            <person name="Li W.-N."/>
        </authorList>
    </citation>
    <scope>NUCLEOTIDE SEQUENCE</scope>
</reference>
<keyword evidence="4 9" id="KW-0813">Transport</keyword>
<keyword evidence="9" id="KW-0830">Ubiquinone</keyword>
<evidence type="ECO:0000313" key="11">
    <source>
        <dbReference type="EMBL" id="QFG71646.1"/>
    </source>
</evidence>
<evidence type="ECO:0000256" key="8">
    <source>
        <dbReference type="ARBA" id="ARBA00049551"/>
    </source>
</evidence>
<feature type="transmembrane region" description="Helical" evidence="9">
    <location>
        <begin position="86"/>
        <end position="104"/>
    </location>
</feature>
<organism evidence="11">
    <name type="scientific">Oribatula sp. XFX</name>
    <dbReference type="NCBI Taxonomy" id="2652662"/>
    <lineage>
        <taxon>Eukaryota</taxon>
        <taxon>Metazoa</taxon>
        <taxon>Ecdysozoa</taxon>
        <taxon>Arthropoda</taxon>
        <taxon>Chelicerata</taxon>
        <taxon>Arachnida</taxon>
        <taxon>Acari</taxon>
        <taxon>Acariformes</taxon>
        <taxon>Sarcoptiformes</taxon>
        <taxon>Oribatida</taxon>
        <taxon>Brachypylina</taxon>
        <taxon>Oripodoidea</taxon>
        <taxon>Oribatulidae</taxon>
        <taxon>Oribatula</taxon>
    </lineage>
</organism>
<accession>A0A5J6VBU5</accession>
<keyword evidence="9 11" id="KW-0496">Mitochondrion</keyword>
<name>A0A5J6VBU5_9ACAR</name>
<evidence type="ECO:0000256" key="9">
    <source>
        <dbReference type="RuleBase" id="RU003640"/>
    </source>
</evidence>
<comment type="similarity">
    <text evidence="2 9">Belongs to the complex I subunit 3 family.</text>
</comment>